<dbReference type="PANTHER" id="PTHR10333:SF100">
    <property type="entry name" value="CHROMATIN MODIFICATION-RELATED PROTEIN YNG2"/>
    <property type="match status" value="1"/>
</dbReference>
<feature type="domain" description="PHD-type" evidence="19">
    <location>
        <begin position="443"/>
        <end position="492"/>
    </location>
</feature>
<name>A0AAD5WPB6_9PEZI</name>
<evidence type="ECO:0000256" key="3">
    <source>
        <dbReference type="ARBA" id="ARBA00022723"/>
    </source>
</evidence>
<feature type="site" description="Histone H3K4me3 binding" evidence="13">
    <location>
        <position position="460"/>
    </location>
</feature>
<feature type="compositionally biased region" description="Acidic residues" evidence="18">
    <location>
        <begin position="430"/>
        <end position="440"/>
    </location>
</feature>
<reference evidence="20" key="1">
    <citation type="submission" date="2022-07" db="EMBL/GenBank/DDBJ databases">
        <title>Draft genome sequence of Zalerion maritima ATCC 34329, a (micro)plastics degrading marine fungus.</title>
        <authorList>
            <person name="Paco A."/>
            <person name="Goncalves M.F.M."/>
            <person name="Rocha-Santos T.A.P."/>
            <person name="Alves A."/>
        </authorList>
    </citation>
    <scope>NUCLEOTIDE SEQUENCE</scope>
    <source>
        <strain evidence="20">ATCC 34329</strain>
    </source>
</reference>
<comment type="similarity">
    <text evidence="2 16">Belongs to the ING family.</text>
</comment>
<feature type="binding site" evidence="14">
    <location>
        <position position="470"/>
    </location>
    <ligand>
        <name>Zn(2+)</name>
        <dbReference type="ChEBI" id="CHEBI:29105"/>
        <label>1</label>
    </ligand>
</feature>
<feature type="region of interest" description="Disordered" evidence="18">
    <location>
        <begin position="155"/>
        <end position="185"/>
    </location>
</feature>
<feature type="site" description="Histone H3K4me3 binding" evidence="13">
    <location>
        <position position="468"/>
    </location>
</feature>
<feature type="binding site" evidence="14">
    <location>
        <position position="486"/>
    </location>
    <ligand>
        <name>Zn(2+)</name>
        <dbReference type="ChEBI" id="CHEBI:29105"/>
        <label>2</label>
    </ligand>
</feature>
<evidence type="ECO:0000256" key="2">
    <source>
        <dbReference type="ARBA" id="ARBA00010210"/>
    </source>
</evidence>
<dbReference type="InterPro" id="IPR001965">
    <property type="entry name" value="Znf_PHD"/>
</dbReference>
<comment type="function">
    <text evidence="12">Component of the NuA4 histone acetyltransferase complex which is involved in transcriptional activation of selected genes principally by acetylation of nucleosomal histone H4 and H2A. The NuA4 complex is also involved in DNA repair. Involved in cell cycle progression and meiosis.</text>
</comment>
<evidence type="ECO:0000256" key="16">
    <source>
        <dbReference type="RuleBase" id="RU361213"/>
    </source>
</evidence>
<evidence type="ECO:0000256" key="8">
    <source>
        <dbReference type="ARBA" id="ARBA00023204"/>
    </source>
</evidence>
<feature type="binding site" evidence="14">
    <location>
        <position position="448"/>
    </location>
    <ligand>
        <name>Zn(2+)</name>
        <dbReference type="ChEBI" id="CHEBI:29105"/>
        <label>1</label>
    </ligand>
</feature>
<evidence type="ECO:0000256" key="11">
    <source>
        <dbReference type="ARBA" id="ARBA00023306"/>
    </source>
</evidence>
<dbReference type="GO" id="GO:0006281">
    <property type="term" value="P:DNA repair"/>
    <property type="evidence" value="ECO:0007669"/>
    <property type="project" value="UniProtKB-KW"/>
</dbReference>
<dbReference type="Gene3D" id="3.30.40.10">
    <property type="entry name" value="Zinc/RING finger domain, C3HC4 (zinc finger)"/>
    <property type="match status" value="1"/>
</dbReference>
<evidence type="ECO:0000259" key="19">
    <source>
        <dbReference type="PROSITE" id="PS50016"/>
    </source>
</evidence>
<feature type="compositionally biased region" description="Polar residues" evidence="18">
    <location>
        <begin position="254"/>
        <end position="276"/>
    </location>
</feature>
<keyword evidence="9 16" id="KW-0539">Nucleus</keyword>
<dbReference type="PANTHER" id="PTHR10333">
    <property type="entry name" value="INHIBITOR OF GROWTH PROTEIN"/>
    <property type="match status" value="1"/>
</dbReference>
<feature type="coiled-coil region" evidence="17">
    <location>
        <begin position="49"/>
        <end position="76"/>
    </location>
</feature>
<dbReference type="GO" id="GO:0005634">
    <property type="term" value="C:nucleus"/>
    <property type="evidence" value="ECO:0007669"/>
    <property type="project" value="UniProtKB-SubCell"/>
</dbReference>
<feature type="compositionally biased region" description="Basic and acidic residues" evidence="18">
    <location>
        <begin position="373"/>
        <end position="385"/>
    </location>
</feature>
<dbReference type="GO" id="GO:0035267">
    <property type="term" value="C:NuA4 histone acetyltransferase complex"/>
    <property type="evidence" value="ECO:0007669"/>
    <property type="project" value="TreeGrafter"/>
</dbReference>
<comment type="subcellular location">
    <subcellularLocation>
        <location evidence="1 16">Nucleus</location>
    </subcellularLocation>
</comment>
<dbReference type="CDD" id="cd15505">
    <property type="entry name" value="PHD_ING"/>
    <property type="match status" value="1"/>
</dbReference>
<evidence type="ECO:0000256" key="10">
    <source>
        <dbReference type="ARBA" id="ARBA00023254"/>
    </source>
</evidence>
<evidence type="ECO:0000256" key="14">
    <source>
        <dbReference type="PIRSR" id="PIRSR628651-51"/>
    </source>
</evidence>
<keyword evidence="7 16" id="KW-0156">Chromatin regulator</keyword>
<feature type="compositionally biased region" description="Polar residues" evidence="18">
    <location>
        <begin position="155"/>
        <end position="182"/>
    </location>
</feature>
<feature type="binding site" evidence="14">
    <location>
        <position position="489"/>
    </location>
    <ligand>
        <name>Zn(2+)</name>
        <dbReference type="ChEBI" id="CHEBI:29105"/>
        <label>2</label>
    </ligand>
</feature>
<feature type="compositionally biased region" description="Acidic residues" evidence="18">
    <location>
        <begin position="356"/>
        <end position="372"/>
    </location>
</feature>
<dbReference type="SMART" id="SM01408">
    <property type="entry name" value="ING"/>
    <property type="match status" value="1"/>
</dbReference>
<feature type="region of interest" description="Disordered" evidence="18">
    <location>
        <begin position="236"/>
        <end position="441"/>
    </location>
</feature>
<dbReference type="GO" id="GO:0006355">
    <property type="term" value="P:regulation of DNA-templated transcription"/>
    <property type="evidence" value="ECO:0007669"/>
    <property type="project" value="TreeGrafter"/>
</dbReference>
<dbReference type="InterPro" id="IPR011011">
    <property type="entry name" value="Znf_FYVE_PHD"/>
</dbReference>
<dbReference type="InterPro" id="IPR024610">
    <property type="entry name" value="ING_N_histone-binding"/>
</dbReference>
<feature type="compositionally biased region" description="Low complexity" evidence="18">
    <location>
        <begin position="306"/>
        <end position="330"/>
    </location>
</feature>
<evidence type="ECO:0000256" key="15">
    <source>
        <dbReference type="PROSITE-ProRule" id="PRU00146"/>
    </source>
</evidence>
<dbReference type="PROSITE" id="PS50016">
    <property type="entry name" value="ZF_PHD_2"/>
    <property type="match status" value="1"/>
</dbReference>
<feature type="site" description="Histone H3K4me3 binding" evidence="13">
    <location>
        <position position="456"/>
    </location>
</feature>
<evidence type="ECO:0000256" key="18">
    <source>
        <dbReference type="SAM" id="MobiDB-lite"/>
    </source>
</evidence>
<feature type="binding site" evidence="14">
    <location>
        <position position="473"/>
    </location>
    <ligand>
        <name>Zn(2+)</name>
        <dbReference type="ChEBI" id="CHEBI:29105"/>
        <label>1</label>
    </ligand>
</feature>
<dbReference type="PROSITE" id="PS01359">
    <property type="entry name" value="ZF_PHD_1"/>
    <property type="match status" value="1"/>
</dbReference>
<evidence type="ECO:0000256" key="7">
    <source>
        <dbReference type="ARBA" id="ARBA00022853"/>
    </source>
</evidence>
<feature type="compositionally biased region" description="Gly residues" evidence="18">
    <location>
        <begin position="386"/>
        <end position="406"/>
    </location>
</feature>
<keyword evidence="3 14" id="KW-0479">Metal-binding</keyword>
<comment type="function">
    <text evidence="16">Component of an histone acetyltransferase complex.</text>
</comment>
<dbReference type="InterPro" id="IPR013083">
    <property type="entry name" value="Znf_RING/FYVE/PHD"/>
</dbReference>
<proteinExistence type="inferred from homology"/>
<dbReference type="Proteomes" id="UP001201980">
    <property type="component" value="Unassembled WGS sequence"/>
</dbReference>
<dbReference type="SUPFAM" id="SSF57903">
    <property type="entry name" value="FYVE/PHD zinc finger"/>
    <property type="match status" value="1"/>
</dbReference>
<keyword evidence="4" id="KW-0227">DNA damage</keyword>
<dbReference type="Pfam" id="PF12998">
    <property type="entry name" value="ING"/>
    <property type="match status" value="1"/>
</dbReference>
<comment type="subunit">
    <text evidence="16">Component of an histone acetyltransferase complex. Interacts with H3K4me3 and to a lesser extent with H3K4me2.</text>
</comment>
<evidence type="ECO:0000313" key="21">
    <source>
        <dbReference type="Proteomes" id="UP001201980"/>
    </source>
</evidence>
<keyword evidence="8" id="KW-0234">DNA repair</keyword>
<comment type="domain">
    <text evidence="16">The PHD-type zinc finger mediates the binding to H3K4me3.</text>
</comment>
<dbReference type="InterPro" id="IPR019786">
    <property type="entry name" value="Zinc_finger_PHD-type_CS"/>
</dbReference>
<dbReference type="InterPro" id="IPR028651">
    <property type="entry name" value="ING_fam"/>
</dbReference>
<accession>A0AAD5WPB6</accession>
<evidence type="ECO:0000256" key="12">
    <source>
        <dbReference type="ARBA" id="ARBA00037044"/>
    </source>
</evidence>
<feature type="binding site" evidence="14">
    <location>
        <position position="459"/>
    </location>
    <ligand>
        <name>Zn(2+)</name>
        <dbReference type="ChEBI" id="CHEBI:29105"/>
        <label>2</label>
    </ligand>
</feature>
<dbReference type="AlphaFoldDB" id="A0AAD5WPB6"/>
<gene>
    <name evidence="20" type="ORF">MKZ38_005392</name>
</gene>
<keyword evidence="10" id="KW-0469">Meiosis</keyword>
<dbReference type="SMART" id="SM00249">
    <property type="entry name" value="PHD"/>
    <property type="match status" value="1"/>
</dbReference>
<dbReference type="GO" id="GO:0006325">
    <property type="term" value="P:chromatin organization"/>
    <property type="evidence" value="ECO:0007669"/>
    <property type="project" value="UniProtKB-KW"/>
</dbReference>
<evidence type="ECO:0000313" key="20">
    <source>
        <dbReference type="EMBL" id="KAJ2896634.1"/>
    </source>
</evidence>
<dbReference type="GO" id="GO:0008270">
    <property type="term" value="F:zinc ion binding"/>
    <property type="evidence" value="ECO:0007669"/>
    <property type="project" value="UniProtKB-KW"/>
</dbReference>
<evidence type="ECO:0000256" key="13">
    <source>
        <dbReference type="PIRSR" id="PIRSR628651-50"/>
    </source>
</evidence>
<dbReference type="InterPro" id="IPR019787">
    <property type="entry name" value="Znf_PHD-finger"/>
</dbReference>
<dbReference type="Gene3D" id="6.10.140.1740">
    <property type="match status" value="1"/>
</dbReference>
<feature type="compositionally biased region" description="Polar residues" evidence="18">
    <location>
        <begin position="283"/>
        <end position="300"/>
    </location>
</feature>
<evidence type="ECO:0000256" key="9">
    <source>
        <dbReference type="ARBA" id="ARBA00023242"/>
    </source>
</evidence>
<feature type="binding site" evidence="14">
    <location>
        <position position="446"/>
    </location>
    <ligand>
        <name>Zn(2+)</name>
        <dbReference type="ChEBI" id="CHEBI:29105"/>
        <label>1</label>
    </ligand>
</feature>
<keyword evidence="17" id="KW-0175">Coiled coil</keyword>
<keyword evidence="6 14" id="KW-0862">Zinc</keyword>
<evidence type="ECO:0000256" key="4">
    <source>
        <dbReference type="ARBA" id="ARBA00022763"/>
    </source>
</evidence>
<evidence type="ECO:0000256" key="5">
    <source>
        <dbReference type="ARBA" id="ARBA00022771"/>
    </source>
</evidence>
<organism evidence="20 21">
    <name type="scientific">Zalerion maritima</name>
    <dbReference type="NCBI Taxonomy" id="339359"/>
    <lineage>
        <taxon>Eukaryota</taxon>
        <taxon>Fungi</taxon>
        <taxon>Dikarya</taxon>
        <taxon>Ascomycota</taxon>
        <taxon>Pezizomycotina</taxon>
        <taxon>Sordariomycetes</taxon>
        <taxon>Lulworthiomycetidae</taxon>
        <taxon>Lulworthiales</taxon>
        <taxon>Lulworthiaceae</taxon>
        <taxon>Zalerion</taxon>
    </lineage>
</organism>
<dbReference type="EMBL" id="JAKWBI020000321">
    <property type="protein sequence ID" value="KAJ2896634.1"/>
    <property type="molecule type" value="Genomic_DNA"/>
</dbReference>
<comment type="caution">
    <text evidence="20">The sequence shown here is derived from an EMBL/GenBank/DDBJ whole genome shotgun (WGS) entry which is preliminary data.</text>
</comment>
<keyword evidence="21" id="KW-1185">Reference proteome</keyword>
<keyword evidence="5 15" id="KW-0863">Zinc-finger</keyword>
<evidence type="ECO:0000256" key="1">
    <source>
        <dbReference type="ARBA" id="ARBA00004123"/>
    </source>
</evidence>
<keyword evidence="11" id="KW-0131">Cell cycle</keyword>
<feature type="site" description="Histone H3K4me3 binding" evidence="13">
    <location>
        <position position="445"/>
    </location>
</feature>
<protein>
    <recommendedName>
        <fullName evidence="16">Chromatin modification-related protein</fullName>
    </recommendedName>
</protein>
<feature type="binding site" evidence="14">
    <location>
        <position position="464"/>
    </location>
    <ligand>
        <name>Zn(2+)</name>
        <dbReference type="ChEBI" id="CHEBI:29105"/>
        <label>2</label>
    </ligand>
</feature>
<dbReference type="GO" id="GO:0051321">
    <property type="term" value="P:meiotic cell cycle"/>
    <property type="evidence" value="ECO:0007669"/>
    <property type="project" value="UniProtKB-KW"/>
</dbReference>
<evidence type="ECO:0000256" key="17">
    <source>
        <dbReference type="SAM" id="Coils"/>
    </source>
</evidence>
<sequence>MPRDDLSIDMTKNMRLPIAEGMDSAAVLEDFILRASNIPGEASFAFTELEAKDKEIAECKAAAEEADNKLQRFIKTHGSHHLNPREKQLSATAREKYERAKLLSAEKIVLLDTLIRNFDKHVRTFDVQLNALTERNEPGFEDPDELPSLIRNSAANATSQQPSLASPRPNGSTSSSLPTAGPSSAPAAHALQVLNQAINRSGVNHNSQIRLAQSQHNYASSAPATPAASMIMGRYQRESSAGPAVGSVPKRAPRQNSGLTASIPANPSALGRQTSMGPGITKGTPTLTISTSNLQQSVSQPGRAGSVGPKSASAAGSKGTSSRKGTPSSTARKRPPPNKSNLSRQKRPKKSPGSDPESELSDAESGSMEDEDATSRETPKPRGGDGGDGGGGGGPGVSGGVGGGMSAGTTGPHGHHGHHGPALTRRDGDGDVEMDDEEASDDKKYCLCQHVSFGDMVACDNDDCPYEWFHWSCVGLKSEPTGRWYCPVCRESKGGGQKKK</sequence>
<dbReference type="CDD" id="cd16858">
    <property type="entry name" value="ING_ING3_Yng2p"/>
    <property type="match status" value="1"/>
</dbReference>
<evidence type="ECO:0000256" key="6">
    <source>
        <dbReference type="ARBA" id="ARBA00022833"/>
    </source>
</evidence>